<evidence type="ECO:0000313" key="1">
    <source>
        <dbReference type="EMBL" id="AET04821.1"/>
    </source>
</evidence>
<evidence type="ECO:0000313" key="2">
    <source>
        <dbReference type="EnsemblPlants" id="AET04821"/>
    </source>
</evidence>
<keyword evidence="3" id="KW-1185">Reference proteome</keyword>
<dbReference type="AlphaFoldDB" id="G7LF11"/>
<dbReference type="PaxDb" id="3880-AET04821"/>
<sequence length="72" mass="8256">MIAREGKLGVFRAKSINQLYGGEPYIRSAKDTAFHVTLFIARKNESYVNYFMTSIVTDQAIQKIYIVTNLYS</sequence>
<reference evidence="1 3" key="2">
    <citation type="journal article" date="2014" name="BMC Genomics">
        <title>An improved genome release (version Mt4.0) for the model legume Medicago truncatula.</title>
        <authorList>
            <person name="Tang H."/>
            <person name="Krishnakumar V."/>
            <person name="Bidwell S."/>
            <person name="Rosen B."/>
            <person name="Chan A."/>
            <person name="Zhou S."/>
            <person name="Gentzbittel L."/>
            <person name="Childs K.L."/>
            <person name="Yandell M."/>
            <person name="Gundlach H."/>
            <person name="Mayer K.F."/>
            <person name="Schwartz D.C."/>
            <person name="Town C.D."/>
        </authorList>
    </citation>
    <scope>GENOME REANNOTATION</scope>
    <source>
        <strain evidence="2 3">cv. Jemalong A17</strain>
    </source>
</reference>
<gene>
    <name evidence="1" type="ordered locus">MTR_8g094550</name>
</gene>
<dbReference type="EMBL" id="CM001224">
    <property type="protein sequence ID" value="AET04821.1"/>
    <property type="molecule type" value="Genomic_DNA"/>
</dbReference>
<dbReference type="HOGENOM" id="CLU_2726057_0_0_1"/>
<dbReference type="EnsemblPlants" id="AET04821">
    <property type="protein sequence ID" value="AET04821"/>
    <property type="gene ID" value="MTR_8g094550"/>
</dbReference>
<organism evidence="1 3">
    <name type="scientific">Medicago truncatula</name>
    <name type="common">Barrel medic</name>
    <name type="synonym">Medicago tribuloides</name>
    <dbReference type="NCBI Taxonomy" id="3880"/>
    <lineage>
        <taxon>Eukaryota</taxon>
        <taxon>Viridiplantae</taxon>
        <taxon>Streptophyta</taxon>
        <taxon>Embryophyta</taxon>
        <taxon>Tracheophyta</taxon>
        <taxon>Spermatophyta</taxon>
        <taxon>Magnoliopsida</taxon>
        <taxon>eudicotyledons</taxon>
        <taxon>Gunneridae</taxon>
        <taxon>Pentapetalae</taxon>
        <taxon>rosids</taxon>
        <taxon>fabids</taxon>
        <taxon>Fabales</taxon>
        <taxon>Fabaceae</taxon>
        <taxon>Papilionoideae</taxon>
        <taxon>50 kb inversion clade</taxon>
        <taxon>NPAAA clade</taxon>
        <taxon>Hologalegina</taxon>
        <taxon>IRL clade</taxon>
        <taxon>Trifolieae</taxon>
        <taxon>Medicago</taxon>
    </lineage>
</organism>
<name>G7LF11_MEDTR</name>
<accession>G7LF11</accession>
<protein>
    <submittedName>
        <fullName evidence="1">Beta-galactosidase</fullName>
    </submittedName>
</protein>
<reference evidence="1 3" key="1">
    <citation type="journal article" date="2011" name="Nature">
        <title>The Medicago genome provides insight into the evolution of rhizobial symbioses.</title>
        <authorList>
            <person name="Young N.D."/>
            <person name="Debelle F."/>
            <person name="Oldroyd G.E."/>
            <person name="Geurts R."/>
            <person name="Cannon S.B."/>
            <person name="Udvardi M.K."/>
            <person name="Benedito V.A."/>
            <person name="Mayer K.F."/>
            <person name="Gouzy J."/>
            <person name="Schoof H."/>
            <person name="Van de Peer Y."/>
            <person name="Proost S."/>
            <person name="Cook D.R."/>
            <person name="Meyers B.C."/>
            <person name="Spannagl M."/>
            <person name="Cheung F."/>
            <person name="De Mita S."/>
            <person name="Krishnakumar V."/>
            <person name="Gundlach H."/>
            <person name="Zhou S."/>
            <person name="Mudge J."/>
            <person name="Bharti A.K."/>
            <person name="Murray J.D."/>
            <person name="Naoumkina M.A."/>
            <person name="Rosen B."/>
            <person name="Silverstein K.A."/>
            <person name="Tang H."/>
            <person name="Rombauts S."/>
            <person name="Zhao P.X."/>
            <person name="Zhou P."/>
            <person name="Barbe V."/>
            <person name="Bardou P."/>
            <person name="Bechner M."/>
            <person name="Bellec A."/>
            <person name="Berger A."/>
            <person name="Berges H."/>
            <person name="Bidwell S."/>
            <person name="Bisseling T."/>
            <person name="Choisne N."/>
            <person name="Couloux A."/>
            <person name="Denny R."/>
            <person name="Deshpande S."/>
            <person name="Dai X."/>
            <person name="Doyle J.J."/>
            <person name="Dudez A.M."/>
            <person name="Farmer A.D."/>
            <person name="Fouteau S."/>
            <person name="Franken C."/>
            <person name="Gibelin C."/>
            <person name="Gish J."/>
            <person name="Goldstein S."/>
            <person name="Gonzalez A.J."/>
            <person name="Green P.J."/>
            <person name="Hallab A."/>
            <person name="Hartog M."/>
            <person name="Hua A."/>
            <person name="Humphray S.J."/>
            <person name="Jeong D.H."/>
            <person name="Jing Y."/>
            <person name="Jocker A."/>
            <person name="Kenton S.M."/>
            <person name="Kim D.J."/>
            <person name="Klee K."/>
            <person name="Lai H."/>
            <person name="Lang C."/>
            <person name="Lin S."/>
            <person name="Macmil S.L."/>
            <person name="Magdelenat G."/>
            <person name="Matthews L."/>
            <person name="McCorrison J."/>
            <person name="Monaghan E.L."/>
            <person name="Mun J.H."/>
            <person name="Najar F.Z."/>
            <person name="Nicholson C."/>
            <person name="Noirot C."/>
            <person name="O'Bleness M."/>
            <person name="Paule C.R."/>
            <person name="Poulain J."/>
            <person name="Prion F."/>
            <person name="Qin B."/>
            <person name="Qu C."/>
            <person name="Retzel E.F."/>
            <person name="Riddle C."/>
            <person name="Sallet E."/>
            <person name="Samain S."/>
            <person name="Samson N."/>
            <person name="Sanders I."/>
            <person name="Saurat O."/>
            <person name="Scarpelli C."/>
            <person name="Schiex T."/>
            <person name="Segurens B."/>
            <person name="Severin A.J."/>
            <person name="Sherrier D.J."/>
            <person name="Shi R."/>
            <person name="Sims S."/>
            <person name="Singer S.R."/>
            <person name="Sinharoy S."/>
            <person name="Sterck L."/>
            <person name="Viollet A."/>
            <person name="Wang B.B."/>
            <person name="Wang K."/>
            <person name="Wang M."/>
            <person name="Wang X."/>
            <person name="Warfsmann J."/>
            <person name="Weissenbach J."/>
            <person name="White D.D."/>
            <person name="White J.D."/>
            <person name="Wiley G.B."/>
            <person name="Wincker P."/>
            <person name="Xing Y."/>
            <person name="Yang L."/>
            <person name="Yao Z."/>
            <person name="Ying F."/>
            <person name="Zhai J."/>
            <person name="Zhou L."/>
            <person name="Zuber A."/>
            <person name="Denarie J."/>
            <person name="Dixon R.A."/>
            <person name="May G.D."/>
            <person name="Schwartz D.C."/>
            <person name="Rogers J."/>
            <person name="Quetier F."/>
            <person name="Town C.D."/>
            <person name="Roe B.A."/>
        </authorList>
    </citation>
    <scope>NUCLEOTIDE SEQUENCE [LARGE SCALE GENOMIC DNA]</scope>
    <source>
        <strain evidence="1">A17</strain>
        <strain evidence="2 3">cv. Jemalong A17</strain>
    </source>
</reference>
<reference evidence="2" key="3">
    <citation type="submission" date="2015-04" db="UniProtKB">
        <authorList>
            <consortium name="EnsemblPlants"/>
        </authorList>
    </citation>
    <scope>IDENTIFICATION</scope>
    <source>
        <strain evidence="2">cv. Jemalong A17</strain>
    </source>
</reference>
<evidence type="ECO:0000313" key="3">
    <source>
        <dbReference type="Proteomes" id="UP000002051"/>
    </source>
</evidence>
<proteinExistence type="predicted"/>
<dbReference type="Proteomes" id="UP000002051">
    <property type="component" value="Chromosome 8"/>
</dbReference>